<comment type="subcellular location">
    <subcellularLocation>
        <location evidence="1">Nucleus</location>
    </subcellularLocation>
</comment>
<keyword evidence="5" id="KW-0539">Nucleus</keyword>
<evidence type="ECO:0000313" key="9">
    <source>
        <dbReference type="EMBL" id="GMN55643.1"/>
    </source>
</evidence>
<feature type="domain" description="C2H2-type" evidence="8">
    <location>
        <begin position="100"/>
        <end position="127"/>
    </location>
</feature>
<keyword evidence="2" id="KW-0479">Metal-binding</keyword>
<dbReference type="GO" id="GO:0009788">
    <property type="term" value="P:negative regulation of abscisic acid-activated signaling pathway"/>
    <property type="evidence" value="ECO:0007669"/>
    <property type="project" value="InterPro"/>
</dbReference>
<dbReference type="EMBL" id="BTGU01000058">
    <property type="protein sequence ID" value="GMN55643.1"/>
    <property type="molecule type" value="Genomic_DNA"/>
</dbReference>
<evidence type="ECO:0000256" key="7">
    <source>
        <dbReference type="SAM" id="MobiDB-lite"/>
    </source>
</evidence>
<dbReference type="GO" id="GO:0008270">
    <property type="term" value="F:zinc ion binding"/>
    <property type="evidence" value="ECO:0007669"/>
    <property type="project" value="UniProtKB-KW"/>
</dbReference>
<feature type="compositionally biased region" description="Low complexity" evidence="7">
    <location>
        <begin position="1"/>
        <end position="19"/>
    </location>
</feature>
<protein>
    <recommendedName>
        <fullName evidence="8">C2H2-type domain-containing protein</fullName>
    </recommendedName>
</protein>
<feature type="region of interest" description="Disordered" evidence="7">
    <location>
        <begin position="276"/>
        <end position="306"/>
    </location>
</feature>
<dbReference type="InterPro" id="IPR013087">
    <property type="entry name" value="Znf_C2H2_type"/>
</dbReference>
<dbReference type="Gene3D" id="3.30.160.60">
    <property type="entry name" value="Classic Zinc Finger"/>
    <property type="match status" value="1"/>
</dbReference>
<dbReference type="PANTHER" id="PTHR47287:SF9">
    <property type="entry name" value="ZINC FINGER PROTEIN 4-LIKE"/>
    <property type="match status" value="1"/>
</dbReference>
<evidence type="ECO:0000256" key="2">
    <source>
        <dbReference type="ARBA" id="ARBA00022723"/>
    </source>
</evidence>
<dbReference type="PROSITE" id="PS00028">
    <property type="entry name" value="ZINC_FINGER_C2H2_1"/>
    <property type="match status" value="1"/>
</dbReference>
<organism evidence="9 10">
    <name type="scientific">Ficus carica</name>
    <name type="common">Common fig</name>
    <dbReference type="NCBI Taxonomy" id="3494"/>
    <lineage>
        <taxon>Eukaryota</taxon>
        <taxon>Viridiplantae</taxon>
        <taxon>Streptophyta</taxon>
        <taxon>Embryophyta</taxon>
        <taxon>Tracheophyta</taxon>
        <taxon>Spermatophyta</taxon>
        <taxon>Magnoliopsida</taxon>
        <taxon>eudicotyledons</taxon>
        <taxon>Gunneridae</taxon>
        <taxon>Pentapetalae</taxon>
        <taxon>rosids</taxon>
        <taxon>fabids</taxon>
        <taxon>Rosales</taxon>
        <taxon>Moraceae</taxon>
        <taxon>Ficeae</taxon>
        <taxon>Ficus</taxon>
    </lineage>
</organism>
<proteinExistence type="predicted"/>
<sequence length="306" mass="32613">MADLSTEASRSEASSLSAASDEDDQIKRMTAMKMKMKDIEPEYVPGSSSDLLLDLKLANGQLAGGPKLELNLFNKARAGHAAKPDIDEPSDEKDEPARLFPCNYCKREFSTSQALGGHQNAHKQERALAKRRQGIDLGAFGPYYPYYPYSSYSTLPLYGSSFNRPLGVRMESMIHKPGTYSWSGPTGGYRYGHDIAGASVWPRQVTAMNSHLSPVNRLNMDGLQARNIVSGLGLGGSSSSATSSRFEQNGAVFGNISGSGNTSLTGPNVGVNIPATTGGADPVQTGGPLKKDHKDAPAGIDLSLKL</sequence>
<keyword evidence="10" id="KW-1185">Reference proteome</keyword>
<comment type="caution">
    <text evidence="9">The sequence shown here is derived from an EMBL/GenBank/DDBJ whole genome shotgun (WGS) entry which is preliminary data.</text>
</comment>
<keyword evidence="3 6" id="KW-0863">Zinc-finger</keyword>
<keyword evidence="4" id="KW-0862">Zinc</keyword>
<dbReference type="AlphaFoldDB" id="A0AA88DDL8"/>
<feature type="region of interest" description="Disordered" evidence="7">
    <location>
        <begin position="1"/>
        <end position="28"/>
    </location>
</feature>
<evidence type="ECO:0000256" key="4">
    <source>
        <dbReference type="ARBA" id="ARBA00022833"/>
    </source>
</evidence>
<reference evidence="9" key="1">
    <citation type="submission" date="2023-07" db="EMBL/GenBank/DDBJ databases">
        <title>draft genome sequence of fig (Ficus carica).</title>
        <authorList>
            <person name="Takahashi T."/>
            <person name="Nishimura K."/>
        </authorList>
    </citation>
    <scope>NUCLEOTIDE SEQUENCE</scope>
</reference>
<evidence type="ECO:0000256" key="3">
    <source>
        <dbReference type="ARBA" id="ARBA00022771"/>
    </source>
</evidence>
<dbReference type="PANTHER" id="PTHR47287">
    <property type="entry name" value="C2H2 AND C2HC ZINC FINGERS SUPERFAMILY PROTEIN"/>
    <property type="match status" value="1"/>
</dbReference>
<evidence type="ECO:0000256" key="1">
    <source>
        <dbReference type="ARBA" id="ARBA00004123"/>
    </source>
</evidence>
<name>A0AA88DDL8_FICCA</name>
<dbReference type="Pfam" id="PF13912">
    <property type="entry name" value="zf-C2H2_6"/>
    <property type="match status" value="1"/>
</dbReference>
<dbReference type="InterPro" id="IPR044246">
    <property type="entry name" value="ZFP3-like"/>
</dbReference>
<accession>A0AA88DDL8</accession>
<evidence type="ECO:0000256" key="5">
    <source>
        <dbReference type="ARBA" id="ARBA00023242"/>
    </source>
</evidence>
<dbReference type="PROSITE" id="PS50157">
    <property type="entry name" value="ZINC_FINGER_C2H2_2"/>
    <property type="match status" value="1"/>
</dbReference>
<dbReference type="Proteomes" id="UP001187192">
    <property type="component" value="Unassembled WGS sequence"/>
</dbReference>
<dbReference type="GO" id="GO:0005634">
    <property type="term" value="C:nucleus"/>
    <property type="evidence" value="ECO:0007669"/>
    <property type="project" value="UniProtKB-SubCell"/>
</dbReference>
<dbReference type="SUPFAM" id="SSF57667">
    <property type="entry name" value="beta-beta-alpha zinc fingers"/>
    <property type="match status" value="1"/>
</dbReference>
<evidence type="ECO:0000259" key="8">
    <source>
        <dbReference type="PROSITE" id="PS50157"/>
    </source>
</evidence>
<evidence type="ECO:0000313" key="10">
    <source>
        <dbReference type="Proteomes" id="UP001187192"/>
    </source>
</evidence>
<gene>
    <name evidence="9" type="ORF">TIFTF001_024760</name>
</gene>
<dbReference type="InterPro" id="IPR036236">
    <property type="entry name" value="Znf_C2H2_sf"/>
</dbReference>
<evidence type="ECO:0000256" key="6">
    <source>
        <dbReference type="PROSITE-ProRule" id="PRU00042"/>
    </source>
</evidence>